<proteinExistence type="predicted"/>
<dbReference type="RefSeq" id="WP_270118022.1">
    <property type="nucleotide sequence ID" value="NZ_BAAAOL010000007.1"/>
</dbReference>
<feature type="domain" description="ThuA-like" evidence="1">
    <location>
        <begin position="6"/>
        <end position="215"/>
    </location>
</feature>
<sequence length="222" mass="24210">MVSPAILVFTRTTGFRHDSIPAGVAAVASLAAELGYETEHTEDPAVHNPLDLARFAAAVWLSPSGDVLDELERAALADFVTGGGGWCGVHAASTAERSWPFFRELVGARFIGHPPGCTPGEIDVVDQGHPSTEHLPKRWAWTDEWYSFDERPKGWEILLEADEASYDTADLAMGNPHPIAWHRRLEAGRCFYTALGHAAEAYEDDVFLAHLKGGLISVLPPR</sequence>
<evidence type="ECO:0000259" key="1">
    <source>
        <dbReference type="Pfam" id="PF06283"/>
    </source>
</evidence>
<accession>A0A9W6LIC8</accession>
<protein>
    <recommendedName>
        <fullName evidence="1">ThuA-like domain-containing protein</fullName>
    </recommendedName>
</protein>
<dbReference type="SUPFAM" id="SSF52317">
    <property type="entry name" value="Class I glutamine amidotransferase-like"/>
    <property type="match status" value="1"/>
</dbReference>
<dbReference type="InterPro" id="IPR029010">
    <property type="entry name" value="ThuA-like"/>
</dbReference>
<reference evidence="2" key="1">
    <citation type="submission" date="2022-12" db="EMBL/GenBank/DDBJ databases">
        <title>Reference genome sequencing for broad-spectrum identification of bacterial and archaeal isolates by mass spectrometry.</title>
        <authorList>
            <person name="Sekiguchi Y."/>
            <person name="Tourlousse D.M."/>
        </authorList>
    </citation>
    <scope>NUCLEOTIDE SEQUENCE</scope>
    <source>
        <strain evidence="2">LLR39Z86</strain>
    </source>
</reference>
<dbReference type="EMBL" id="BSDT01000001">
    <property type="protein sequence ID" value="GLI44473.1"/>
    <property type="molecule type" value="Genomic_DNA"/>
</dbReference>
<organism evidence="2 3">
    <name type="scientific">Glycomyces algeriensis</name>
    <dbReference type="NCBI Taxonomy" id="256037"/>
    <lineage>
        <taxon>Bacteria</taxon>
        <taxon>Bacillati</taxon>
        <taxon>Actinomycetota</taxon>
        <taxon>Actinomycetes</taxon>
        <taxon>Glycomycetales</taxon>
        <taxon>Glycomycetaceae</taxon>
        <taxon>Glycomyces</taxon>
    </lineage>
</organism>
<evidence type="ECO:0000313" key="3">
    <source>
        <dbReference type="Proteomes" id="UP001144313"/>
    </source>
</evidence>
<name>A0A9W6LIC8_9ACTN</name>
<evidence type="ECO:0000313" key="2">
    <source>
        <dbReference type="EMBL" id="GLI44473.1"/>
    </source>
</evidence>
<keyword evidence="3" id="KW-1185">Reference proteome</keyword>
<dbReference type="Proteomes" id="UP001144313">
    <property type="component" value="Unassembled WGS sequence"/>
</dbReference>
<gene>
    <name evidence="2" type="ORF">GALLR39Z86_43230</name>
</gene>
<dbReference type="InterPro" id="IPR029062">
    <property type="entry name" value="Class_I_gatase-like"/>
</dbReference>
<dbReference type="PANTHER" id="PTHR40469:SF2">
    <property type="entry name" value="GALACTOSE-BINDING DOMAIN-LIKE SUPERFAMILY PROTEIN"/>
    <property type="match status" value="1"/>
</dbReference>
<dbReference type="Gene3D" id="3.40.50.880">
    <property type="match status" value="1"/>
</dbReference>
<dbReference type="PANTHER" id="PTHR40469">
    <property type="entry name" value="SECRETED GLYCOSYL HYDROLASE"/>
    <property type="match status" value="1"/>
</dbReference>
<comment type="caution">
    <text evidence="2">The sequence shown here is derived from an EMBL/GenBank/DDBJ whole genome shotgun (WGS) entry which is preliminary data.</text>
</comment>
<dbReference type="AlphaFoldDB" id="A0A9W6LIC8"/>
<dbReference type="Pfam" id="PF06283">
    <property type="entry name" value="ThuA"/>
    <property type="match status" value="1"/>
</dbReference>